<evidence type="ECO:0000256" key="2">
    <source>
        <dbReference type="SAM" id="MobiDB-lite"/>
    </source>
</evidence>
<evidence type="ECO:0000256" key="1">
    <source>
        <dbReference type="ARBA" id="ARBA00010954"/>
    </source>
</evidence>
<sequence length="753" mass="84392">MDPPHGLPRKRKQVPDDVQDIEPAVVDDCQQVLNIPRYSFKKPRLHRPDRFTRHMRKSHSSSRPPPVDRLGNDIEDHGIVSKAAPGPLTGSLLHLRKRPSPIITIEVSTALDLPVPVNVAMARVPSTYPYVSRNTLKELDLDVILRSPQLRHDLMFDNGLQFRPTYSRRKRQLIEAYWTAVIREVESGCTCFSVDKIGAPMMTPACVCNQIPIPPLHPIIGYCPALQVMTVRSPSRIRPLLSEFLEVLLLVIQPLQSVSGMYVNPDSFKAQMEEHSTQADYFRSIIDPALIEQELRHNLFDLSSLLRAIGVLLKGHCAPMRDSAVEDMVRAAETCKPGGPGTKAEGVNALRTCLEILELMKLDIANHQLQSLRLSISRTSAVYELQNFQAKFVTCHITRQWLKSSAATLLSRSSHICHPLYLPEKIDFHNSGHNRQIYLCALKGVIDLVFYAPGATIGEKFQNPSTLIPDYPETLHLDRMRLRSLSKDLDDIVISYMLLLLFRQLVYSSAWNDMTSRSKPDDATLLKIKHEITIINSARPGHAMLYGFRQTDAEGTRSADFKENVVLHIAKRAQQFRETTLDDLPSASSSTLNSPATTPPTSPISENESPVSPSSPFPHALYSLSSYNLDSPPDTRILNVARRWVVENINIASPLCSVIYDRLHEVVFTGVVAQAYPGRQCTTGQLFSSAIESSAPLRQGGQPHTMPLFSGMEPLVDEIRNLTDKISRVVIMHLNVYLPIYELNGFLEDPVLT</sequence>
<dbReference type="PANTHER" id="PTHR12832">
    <property type="entry name" value="TESTIS-SPECIFIC PROTEIN PBS13 T-COMPLEX 11"/>
    <property type="match status" value="1"/>
</dbReference>
<name>A0ABQ8V5M3_9AGAR</name>
<reference evidence="3" key="1">
    <citation type="submission" date="2022-08" db="EMBL/GenBank/DDBJ databases">
        <title>A Global Phylogenomic Analysis of the Shiitake Genus Lentinula.</title>
        <authorList>
            <consortium name="DOE Joint Genome Institute"/>
            <person name="Sierra-Patev S."/>
            <person name="Min B."/>
            <person name="Naranjo-Ortiz M."/>
            <person name="Looney B."/>
            <person name="Konkel Z."/>
            <person name="Slot J.C."/>
            <person name="Sakamoto Y."/>
            <person name="Steenwyk J.L."/>
            <person name="Rokas A."/>
            <person name="Carro J."/>
            <person name="Camarero S."/>
            <person name="Ferreira P."/>
            <person name="Molpeceres G."/>
            <person name="Ruiz-Duenas F.J."/>
            <person name="Serrano A."/>
            <person name="Henrissat B."/>
            <person name="Drula E."/>
            <person name="Hughes K.W."/>
            <person name="Mata J.L."/>
            <person name="Ishikawa N.K."/>
            <person name="Vargas-Isla R."/>
            <person name="Ushijima S."/>
            <person name="Smith C.A."/>
            <person name="Ahrendt S."/>
            <person name="Andreopoulos W."/>
            <person name="He G."/>
            <person name="Labutti K."/>
            <person name="Lipzen A."/>
            <person name="Ng V."/>
            <person name="Riley R."/>
            <person name="Sandor L."/>
            <person name="Barry K."/>
            <person name="Martinez A.T."/>
            <person name="Xiao Y."/>
            <person name="Gibbons J.G."/>
            <person name="Terashima K."/>
            <person name="Grigoriev I.V."/>
            <person name="Hibbett D.S."/>
        </authorList>
    </citation>
    <scope>NUCLEOTIDE SEQUENCE</scope>
    <source>
        <strain evidence="3">RHP3577 ss4</strain>
    </source>
</reference>
<accession>A0ABQ8V5M3</accession>
<protein>
    <submittedName>
        <fullName evidence="3">T-complex protein 11-domain-containing protein</fullName>
    </submittedName>
</protein>
<dbReference type="EMBL" id="JANVFT010000098">
    <property type="protein sequence ID" value="KAJ4468993.1"/>
    <property type="molecule type" value="Genomic_DNA"/>
</dbReference>
<gene>
    <name evidence="3" type="ORF">C8R41DRAFT_853640</name>
</gene>
<dbReference type="PANTHER" id="PTHR12832:SF11">
    <property type="entry name" value="LD23868P"/>
    <property type="match status" value="1"/>
</dbReference>
<proteinExistence type="inferred from homology"/>
<comment type="caution">
    <text evidence="3">The sequence shown here is derived from an EMBL/GenBank/DDBJ whole genome shotgun (WGS) entry which is preliminary data.</text>
</comment>
<dbReference type="Pfam" id="PF05794">
    <property type="entry name" value="Tcp11"/>
    <property type="match status" value="1"/>
</dbReference>
<feature type="region of interest" description="Disordered" evidence="2">
    <location>
        <begin position="580"/>
        <end position="615"/>
    </location>
</feature>
<feature type="region of interest" description="Disordered" evidence="2">
    <location>
        <begin position="46"/>
        <end position="73"/>
    </location>
</feature>
<evidence type="ECO:0000313" key="3">
    <source>
        <dbReference type="EMBL" id="KAJ4468993.1"/>
    </source>
</evidence>
<feature type="compositionally biased region" description="Low complexity" evidence="2">
    <location>
        <begin position="584"/>
        <end position="596"/>
    </location>
</feature>
<dbReference type="InterPro" id="IPR008862">
    <property type="entry name" value="Tcp11"/>
</dbReference>
<keyword evidence="4" id="KW-1185">Reference proteome</keyword>
<organism evidence="3 4">
    <name type="scientific">Lentinula lateritia</name>
    <dbReference type="NCBI Taxonomy" id="40482"/>
    <lineage>
        <taxon>Eukaryota</taxon>
        <taxon>Fungi</taxon>
        <taxon>Dikarya</taxon>
        <taxon>Basidiomycota</taxon>
        <taxon>Agaricomycotina</taxon>
        <taxon>Agaricomycetes</taxon>
        <taxon>Agaricomycetidae</taxon>
        <taxon>Agaricales</taxon>
        <taxon>Marasmiineae</taxon>
        <taxon>Omphalotaceae</taxon>
        <taxon>Lentinula</taxon>
    </lineage>
</organism>
<comment type="similarity">
    <text evidence="1">Belongs to the TCP11 family.</text>
</comment>
<evidence type="ECO:0000313" key="4">
    <source>
        <dbReference type="Proteomes" id="UP001150217"/>
    </source>
</evidence>
<dbReference type="Proteomes" id="UP001150217">
    <property type="component" value="Unassembled WGS sequence"/>
</dbReference>
<feature type="compositionally biased region" description="Low complexity" evidence="2">
    <location>
        <begin position="603"/>
        <end position="615"/>
    </location>
</feature>